<dbReference type="Pfam" id="PF07727">
    <property type="entry name" value="RVT_2"/>
    <property type="match status" value="1"/>
</dbReference>
<keyword evidence="2" id="KW-0812">Transmembrane</keyword>
<comment type="caution">
    <text evidence="4">The sequence shown here is derived from an EMBL/GenBank/DDBJ whole genome shotgun (WGS) entry which is preliminary data.</text>
</comment>
<feature type="compositionally biased region" description="Low complexity" evidence="1">
    <location>
        <begin position="423"/>
        <end position="436"/>
    </location>
</feature>
<accession>A0AAD8W5M3</accession>
<feature type="region of interest" description="Disordered" evidence="1">
    <location>
        <begin position="416"/>
        <end position="437"/>
    </location>
</feature>
<feature type="compositionally biased region" description="Low complexity" evidence="1">
    <location>
        <begin position="150"/>
        <end position="176"/>
    </location>
</feature>
<feature type="compositionally biased region" description="Low complexity" evidence="1">
    <location>
        <begin position="202"/>
        <end position="215"/>
    </location>
</feature>
<name>A0AAD8W5M3_LOLMU</name>
<organism evidence="4 5">
    <name type="scientific">Lolium multiflorum</name>
    <name type="common">Italian ryegrass</name>
    <name type="synonym">Lolium perenne subsp. multiflorum</name>
    <dbReference type="NCBI Taxonomy" id="4521"/>
    <lineage>
        <taxon>Eukaryota</taxon>
        <taxon>Viridiplantae</taxon>
        <taxon>Streptophyta</taxon>
        <taxon>Embryophyta</taxon>
        <taxon>Tracheophyta</taxon>
        <taxon>Spermatophyta</taxon>
        <taxon>Magnoliopsida</taxon>
        <taxon>Liliopsida</taxon>
        <taxon>Poales</taxon>
        <taxon>Poaceae</taxon>
        <taxon>BOP clade</taxon>
        <taxon>Pooideae</taxon>
        <taxon>Poodae</taxon>
        <taxon>Poeae</taxon>
        <taxon>Poeae Chloroplast Group 2 (Poeae type)</taxon>
        <taxon>Loliodinae</taxon>
        <taxon>Loliinae</taxon>
        <taxon>Lolium</taxon>
    </lineage>
</organism>
<evidence type="ECO:0000313" key="5">
    <source>
        <dbReference type="Proteomes" id="UP001231189"/>
    </source>
</evidence>
<gene>
    <name evidence="4" type="ORF">QYE76_060680</name>
</gene>
<keyword evidence="5" id="KW-1185">Reference proteome</keyword>
<dbReference type="EMBL" id="JAUUTY010000004">
    <property type="protein sequence ID" value="KAK1642875.1"/>
    <property type="molecule type" value="Genomic_DNA"/>
</dbReference>
<dbReference type="SUPFAM" id="SSF56672">
    <property type="entry name" value="DNA/RNA polymerases"/>
    <property type="match status" value="1"/>
</dbReference>
<feature type="region of interest" description="Disordered" evidence="1">
    <location>
        <begin position="109"/>
        <end position="242"/>
    </location>
</feature>
<feature type="transmembrane region" description="Helical" evidence="2">
    <location>
        <begin position="15"/>
        <end position="37"/>
    </location>
</feature>
<feature type="compositionally biased region" description="Pro residues" evidence="1">
    <location>
        <begin position="177"/>
        <end position="190"/>
    </location>
</feature>
<dbReference type="InterPro" id="IPR013103">
    <property type="entry name" value="RVT_2"/>
</dbReference>
<reference evidence="4" key="1">
    <citation type="submission" date="2023-07" db="EMBL/GenBank/DDBJ databases">
        <title>A chromosome-level genome assembly of Lolium multiflorum.</title>
        <authorList>
            <person name="Chen Y."/>
            <person name="Copetti D."/>
            <person name="Kolliker R."/>
            <person name="Studer B."/>
        </authorList>
    </citation>
    <scope>NUCLEOTIDE SEQUENCE</scope>
    <source>
        <strain evidence="4">02402/16</strain>
        <tissue evidence="4">Leaf</tissue>
    </source>
</reference>
<protein>
    <recommendedName>
        <fullName evidence="3">Reverse transcriptase Ty1/copia-type domain-containing protein</fullName>
    </recommendedName>
</protein>
<dbReference type="InterPro" id="IPR043502">
    <property type="entry name" value="DNA/RNA_pol_sf"/>
</dbReference>
<evidence type="ECO:0000259" key="3">
    <source>
        <dbReference type="Pfam" id="PF07727"/>
    </source>
</evidence>
<keyword evidence="2" id="KW-0472">Membrane</keyword>
<sequence>MPLSAKAVGGATTTIIGLAATVVMALIAVIPGVTIAVMTARLAMTDVVADVVLLGVAVAEDVDDDDDTDDKEAHVASYGVDTNWYQDSGATHHITGELNNLTVRDKFRGNDRVNTAGGHAQEDSGAGHEDASLTRSASGSAESSSDRAPPRASAAPSAARSAPMQRSPTPHARGSPAPGPRSSPSAPPATPEVTGSPAPSGSPVSDSVWTNSSSSAPGSAVQPPPAPSLVPTHVSTRVRKPKQYTDGTVRWVMSTTSAEPVNLQGALQDKNWAAAMHDEYTALVKNKMWHLVPPHQGKNIIDCRWIYKVKRKADGSIDSYKARLVAKGSKQRYGIDYEDTFSPVVKIATVRLVLSIAVSQGWSLRQLDVKNAFLHGVLEEEVYMRQPPGYEDKHHQNYVCIDKSIPCQLAPSVGIEGDKDPISMTRSTSSTSSVASNAMDRGKQIETDLVDFVPHPPSRVDAYAYLEEPMEMTFGRFHFRVGKEGSHRLEINAEEISSPRFTKSATSRDLVKIFGGMSFESSADSNISCDSDSVDSYNFIDRSTSVREVFTDLYDGVTNPSKDKASKYHQVYVVGEPSRPQEETSEAFDPLGNPYVDPADLMRGLGTKYVGPAELPVKRLGSLPSSTLALFGEGAQGLPTGVRFPKSR</sequence>
<feature type="domain" description="Reverse transcriptase Ty1/copia-type" evidence="3">
    <location>
        <begin position="286"/>
        <end position="405"/>
    </location>
</feature>
<feature type="compositionally biased region" description="Basic and acidic residues" evidence="1">
    <location>
        <begin position="120"/>
        <end position="132"/>
    </location>
</feature>
<keyword evidence="2" id="KW-1133">Transmembrane helix</keyword>
<proteinExistence type="predicted"/>
<dbReference type="AlphaFoldDB" id="A0AAD8W5M3"/>
<evidence type="ECO:0000256" key="2">
    <source>
        <dbReference type="SAM" id="Phobius"/>
    </source>
</evidence>
<evidence type="ECO:0000256" key="1">
    <source>
        <dbReference type="SAM" id="MobiDB-lite"/>
    </source>
</evidence>
<dbReference type="Proteomes" id="UP001231189">
    <property type="component" value="Unassembled WGS sequence"/>
</dbReference>
<evidence type="ECO:0000313" key="4">
    <source>
        <dbReference type="EMBL" id="KAK1642875.1"/>
    </source>
</evidence>